<evidence type="ECO:0000256" key="1">
    <source>
        <dbReference type="ARBA" id="ARBA00022490"/>
    </source>
</evidence>
<dbReference type="Pfam" id="PF14520">
    <property type="entry name" value="HHH_5"/>
    <property type="match status" value="1"/>
</dbReference>
<dbReference type="HAMAP" id="MF_00031">
    <property type="entry name" value="DNA_HJ_migration_RuvA"/>
    <property type="match status" value="1"/>
</dbReference>
<organism evidence="8 9">
    <name type="scientific">Peribacillus huizhouensis</name>
    <dbReference type="NCBI Taxonomy" id="1501239"/>
    <lineage>
        <taxon>Bacteria</taxon>
        <taxon>Bacillati</taxon>
        <taxon>Bacillota</taxon>
        <taxon>Bacilli</taxon>
        <taxon>Bacillales</taxon>
        <taxon>Bacillaceae</taxon>
        <taxon>Peribacillus</taxon>
    </lineage>
</organism>
<dbReference type="GO" id="GO:0016787">
    <property type="term" value="F:hydrolase activity"/>
    <property type="evidence" value="ECO:0007669"/>
    <property type="project" value="UniProtKB-KW"/>
</dbReference>
<dbReference type="InterPro" id="IPR003583">
    <property type="entry name" value="Hlx-hairpin-Hlx_DNA-bd_motif"/>
</dbReference>
<evidence type="ECO:0000256" key="2">
    <source>
        <dbReference type="ARBA" id="ARBA00022763"/>
    </source>
</evidence>
<evidence type="ECO:0000256" key="5">
    <source>
        <dbReference type="ARBA" id="ARBA00023204"/>
    </source>
</evidence>
<dbReference type="NCBIfam" id="TIGR00084">
    <property type="entry name" value="ruvA"/>
    <property type="match status" value="1"/>
</dbReference>
<keyword evidence="9" id="KW-1185">Reference proteome</keyword>
<dbReference type="SUPFAM" id="SSF46929">
    <property type="entry name" value="DNA helicase RuvA subunit, C-terminal domain"/>
    <property type="match status" value="1"/>
</dbReference>
<protein>
    <recommendedName>
        <fullName evidence="6">Holliday junction branch migration complex subunit RuvA</fullName>
    </recommendedName>
</protein>
<keyword evidence="2 6" id="KW-0227">DNA damage</keyword>
<keyword evidence="8" id="KW-0378">Hydrolase</keyword>
<feature type="domain" description="Helix-hairpin-helix DNA-binding motif class 1" evidence="7">
    <location>
        <begin position="72"/>
        <end position="91"/>
    </location>
</feature>
<keyword evidence="4 6" id="KW-0233">DNA recombination</keyword>
<dbReference type="Proteomes" id="UP000626697">
    <property type="component" value="Unassembled WGS sequence"/>
</dbReference>
<dbReference type="InterPro" id="IPR012340">
    <property type="entry name" value="NA-bd_OB-fold"/>
</dbReference>
<dbReference type="SUPFAM" id="SSF50249">
    <property type="entry name" value="Nucleic acid-binding proteins"/>
    <property type="match status" value="1"/>
</dbReference>
<evidence type="ECO:0000313" key="8">
    <source>
        <dbReference type="EMBL" id="MBA9025705.1"/>
    </source>
</evidence>
<keyword evidence="5 6" id="KW-0234">DNA repair</keyword>
<dbReference type="GO" id="GO:0003678">
    <property type="term" value="F:DNA helicase activity"/>
    <property type="evidence" value="ECO:0007669"/>
    <property type="project" value="UniProtKB-EC"/>
</dbReference>
<dbReference type="EMBL" id="JACJHX010000002">
    <property type="protein sequence ID" value="MBA9025705.1"/>
    <property type="molecule type" value="Genomic_DNA"/>
</dbReference>
<accession>A0ABR6CKZ4</accession>
<name>A0ABR6CKZ4_9BACI</name>
<dbReference type="SUPFAM" id="SSF47781">
    <property type="entry name" value="RuvA domain 2-like"/>
    <property type="match status" value="1"/>
</dbReference>
<sequence length="204" mass="22907">MYDYIKGTIDYIGPEYIVVENGEIGYQIMTPNPFVFSAKMNEKVQVFLYHHVREDIAAFYGFETREQKALFTKLLNVTGIGPKGALAILASGQVEQVVQAIENEDESFLVKFPGVGKKTARQIVLDLKGKLENIIPDAFPNLFNDGHDKAIRAAGISEALEEATLALKALGYSEKEVQRVAKKLQDEEMTTEQYIKKALQMMLR</sequence>
<dbReference type="Gene3D" id="2.40.50.140">
    <property type="entry name" value="Nucleic acid-binding proteins"/>
    <property type="match status" value="1"/>
</dbReference>
<evidence type="ECO:0000256" key="6">
    <source>
        <dbReference type="HAMAP-Rule" id="MF_00031"/>
    </source>
</evidence>
<comment type="similarity">
    <text evidence="6">Belongs to the RuvA family.</text>
</comment>
<dbReference type="Gene3D" id="1.10.150.20">
    <property type="entry name" value="5' to 3' exonuclease, C-terminal subdomain"/>
    <property type="match status" value="1"/>
</dbReference>
<keyword evidence="3 6" id="KW-0238">DNA-binding</keyword>
<keyword evidence="8" id="KW-0067">ATP-binding</keyword>
<proteinExistence type="inferred from homology"/>
<dbReference type="InterPro" id="IPR011114">
    <property type="entry name" value="RuvA_C"/>
</dbReference>
<dbReference type="InterPro" id="IPR013849">
    <property type="entry name" value="DNA_helicase_Holl-junc_RuvA_I"/>
</dbReference>
<keyword evidence="1 6" id="KW-0963">Cytoplasm</keyword>
<dbReference type="CDD" id="cd14332">
    <property type="entry name" value="UBA_RuvA_C"/>
    <property type="match status" value="1"/>
</dbReference>
<gene>
    <name evidence="6" type="primary">ruvA</name>
    <name evidence="8" type="ORF">HNP81_000988</name>
</gene>
<dbReference type="Gene3D" id="1.10.8.10">
    <property type="entry name" value="DNA helicase RuvA subunit, C-terminal domain"/>
    <property type="match status" value="1"/>
</dbReference>
<feature type="domain" description="Helix-hairpin-helix DNA-binding motif class 1" evidence="7">
    <location>
        <begin position="107"/>
        <end position="126"/>
    </location>
</feature>
<evidence type="ECO:0000256" key="4">
    <source>
        <dbReference type="ARBA" id="ARBA00023172"/>
    </source>
</evidence>
<evidence type="ECO:0000256" key="3">
    <source>
        <dbReference type="ARBA" id="ARBA00023125"/>
    </source>
</evidence>
<dbReference type="InterPro" id="IPR036267">
    <property type="entry name" value="RuvA_C_sf"/>
</dbReference>
<feature type="region of interest" description="Domain III" evidence="6">
    <location>
        <begin position="154"/>
        <end position="204"/>
    </location>
</feature>
<dbReference type="InterPro" id="IPR000085">
    <property type="entry name" value="RuvA"/>
</dbReference>
<dbReference type="RefSeq" id="WP_182501755.1">
    <property type="nucleotide sequence ID" value="NZ_JACJHX010000002.1"/>
</dbReference>
<evidence type="ECO:0000259" key="7">
    <source>
        <dbReference type="SMART" id="SM00278"/>
    </source>
</evidence>
<comment type="caution">
    <text evidence="8">The sequence shown here is derived from an EMBL/GenBank/DDBJ whole genome shotgun (WGS) entry which is preliminary data.</text>
</comment>
<keyword evidence="8" id="KW-0547">Nucleotide-binding</keyword>
<comment type="domain">
    <text evidence="6">Has three domains with a flexible linker between the domains II and III and assumes an 'L' shape. Domain III is highly mobile and contacts RuvB.</text>
</comment>
<reference evidence="8 9" key="1">
    <citation type="submission" date="2020-08" db="EMBL/GenBank/DDBJ databases">
        <title>Genomic Encyclopedia of Type Strains, Phase IV (KMG-IV): sequencing the most valuable type-strain genomes for metagenomic binning, comparative biology and taxonomic classification.</title>
        <authorList>
            <person name="Goeker M."/>
        </authorList>
    </citation>
    <scope>NUCLEOTIDE SEQUENCE [LARGE SCALE GENOMIC DNA]</scope>
    <source>
        <strain evidence="8 9">DSM 105481</strain>
    </source>
</reference>
<comment type="subunit">
    <text evidence="6">Homotetramer. Forms an RuvA(8)-RuvB(12)-Holliday junction (HJ) complex. HJ DNA is sandwiched between 2 RuvA tetramers; dsDNA enters through RuvA and exits via RuvB. An RuvB hexamer assembles on each DNA strand where it exits the tetramer. Each RuvB hexamer is contacted by two RuvA subunits (via domain III) on 2 adjacent RuvB subunits; this complex drives branch migration. In the full resolvosome a probable DNA-RuvA(4)-RuvB(12)-RuvC(2) complex forms which resolves the HJ.</text>
</comment>
<keyword evidence="8" id="KW-0347">Helicase</keyword>
<evidence type="ECO:0000313" key="9">
    <source>
        <dbReference type="Proteomes" id="UP000626697"/>
    </source>
</evidence>
<dbReference type="InterPro" id="IPR010994">
    <property type="entry name" value="RuvA_2-like"/>
</dbReference>
<dbReference type="Pfam" id="PF01330">
    <property type="entry name" value="RuvA_N"/>
    <property type="match status" value="1"/>
</dbReference>
<comment type="caution">
    <text evidence="6">Lacks conserved residue(s) required for the propagation of feature annotation.</text>
</comment>
<comment type="subcellular location">
    <subcellularLocation>
        <location evidence="6">Cytoplasm</location>
    </subcellularLocation>
</comment>
<comment type="function">
    <text evidence="6">The RuvA-RuvB-RuvC complex processes Holliday junction (HJ) DNA during genetic recombination and DNA repair, while the RuvA-RuvB complex plays an important role in the rescue of blocked DNA replication forks via replication fork reversal (RFR). RuvA specifically binds to HJ cruciform DNA, conferring on it an open structure. The RuvB hexamer acts as an ATP-dependent pump, pulling dsDNA into and through the RuvAB complex. HJ branch migration allows RuvC to scan DNA until it finds its consensus sequence, where it cleaves and resolves the cruciform DNA.</text>
</comment>
<dbReference type="Pfam" id="PF07499">
    <property type="entry name" value="RuvA_C"/>
    <property type="match status" value="1"/>
</dbReference>
<dbReference type="SMART" id="SM00278">
    <property type="entry name" value="HhH1"/>
    <property type="match status" value="2"/>
</dbReference>